<dbReference type="RefSeq" id="WP_043187367.1">
    <property type="nucleotide sequence ID" value="NZ_CP009533.1"/>
</dbReference>
<dbReference type="STRING" id="216142.LT40_05530"/>
<dbReference type="PIRSF" id="PIRSF018266">
    <property type="entry name" value="FecR"/>
    <property type="match status" value="1"/>
</dbReference>
<proteinExistence type="predicted"/>
<organism evidence="3 4">
    <name type="scientific">Pseudomonas rhizosphaerae</name>
    <dbReference type="NCBI Taxonomy" id="216142"/>
    <lineage>
        <taxon>Bacteria</taxon>
        <taxon>Pseudomonadati</taxon>
        <taxon>Pseudomonadota</taxon>
        <taxon>Gammaproteobacteria</taxon>
        <taxon>Pseudomonadales</taxon>
        <taxon>Pseudomonadaceae</taxon>
        <taxon>Pseudomonas</taxon>
    </lineage>
</organism>
<dbReference type="InterPro" id="IPR032623">
    <property type="entry name" value="FecR_N"/>
</dbReference>
<evidence type="ECO:0000259" key="1">
    <source>
        <dbReference type="Pfam" id="PF04773"/>
    </source>
</evidence>
<dbReference type="Proteomes" id="UP000029499">
    <property type="component" value="Chromosome"/>
</dbReference>
<dbReference type="Pfam" id="PF16220">
    <property type="entry name" value="DUF4880"/>
    <property type="match status" value="1"/>
</dbReference>
<dbReference type="eggNOG" id="COG3712">
    <property type="taxonomic scope" value="Bacteria"/>
</dbReference>
<dbReference type="HOGENOM" id="CLU_050192_0_0_6"/>
<feature type="domain" description="FecR protein" evidence="1">
    <location>
        <begin position="112"/>
        <end position="199"/>
    </location>
</feature>
<dbReference type="InterPro" id="IPR012373">
    <property type="entry name" value="Ferrdict_sens_TM"/>
</dbReference>
<dbReference type="PANTHER" id="PTHR30273:SF2">
    <property type="entry name" value="PROTEIN FECR"/>
    <property type="match status" value="1"/>
</dbReference>
<dbReference type="PANTHER" id="PTHR30273">
    <property type="entry name" value="PERIPLASMIC SIGNAL SENSOR AND SIGMA FACTOR ACTIVATOR FECR-RELATED"/>
    <property type="match status" value="1"/>
</dbReference>
<dbReference type="Gene3D" id="3.55.50.30">
    <property type="match status" value="1"/>
</dbReference>
<accession>A0A089YT97</accession>
<dbReference type="InterPro" id="IPR006860">
    <property type="entry name" value="FecR"/>
</dbReference>
<sequence>MLSLEPSDEARQAARSAARWWVCMESGAVTEQDLARLQRWREASEAHESAWRRVSALKGRFQSLPPAVAMASLDRPAPSRRTVMKSLLGLAVAMPAGLWVARELPTDAWRADVATDTGERRRLTLADGSVLQINTATAVDIDAGQRRLTLLRGEIGLRLANATPFAIHTALGHVKLNSGEINVRYGNGRCQLSVLAGSAHVRPTGFAPLTLLAGQQVRLTSTGTGPVERFDPRQPGWRDGVLVALNEPLGDFLRELDRYRPGILRWQPELEDLRVTGSFRLDDPDQVLNLLAVSLPLQVQWRTRYWATLVPREKTT</sequence>
<gene>
    <name evidence="3" type="ORF">LT40_05530</name>
</gene>
<dbReference type="Pfam" id="PF04773">
    <property type="entry name" value="FecR"/>
    <property type="match status" value="1"/>
</dbReference>
<dbReference type="Gene3D" id="2.60.120.1440">
    <property type="match status" value="1"/>
</dbReference>
<keyword evidence="4" id="KW-1185">Reference proteome</keyword>
<evidence type="ECO:0000313" key="4">
    <source>
        <dbReference type="Proteomes" id="UP000029499"/>
    </source>
</evidence>
<feature type="domain" description="FecR N-terminal" evidence="2">
    <location>
        <begin position="16"/>
        <end position="57"/>
    </location>
</feature>
<reference evidence="3 4" key="1">
    <citation type="journal article" date="2015" name="J. Biotechnol.">
        <title>Complete genome sequence of Pseudomonas rhizosphaerae IH5T (=DSM 16299T), a phosphate-solubilizing rhizobacterium for bacterial biofertilizer.</title>
        <authorList>
            <person name="Kwak Y."/>
            <person name="Jung B.K."/>
            <person name="Shin J.H."/>
        </authorList>
    </citation>
    <scope>NUCLEOTIDE SEQUENCE [LARGE SCALE GENOMIC DNA]</scope>
    <source>
        <strain evidence="3">DSM 16299</strain>
    </source>
</reference>
<dbReference type="AlphaFoldDB" id="A0A089YT97"/>
<dbReference type="EMBL" id="CP009533">
    <property type="protein sequence ID" value="AIS16895.1"/>
    <property type="molecule type" value="Genomic_DNA"/>
</dbReference>
<dbReference type="GO" id="GO:0016989">
    <property type="term" value="F:sigma factor antagonist activity"/>
    <property type="evidence" value="ECO:0007669"/>
    <property type="project" value="TreeGrafter"/>
</dbReference>
<dbReference type="OrthoDB" id="1099576at2"/>
<evidence type="ECO:0000313" key="3">
    <source>
        <dbReference type="EMBL" id="AIS16895.1"/>
    </source>
</evidence>
<dbReference type="KEGG" id="prh:LT40_05530"/>
<evidence type="ECO:0000259" key="2">
    <source>
        <dbReference type="Pfam" id="PF16220"/>
    </source>
</evidence>
<protein>
    <submittedName>
        <fullName evidence="3">Sugar ABC transporter substrate-binding protein</fullName>
    </submittedName>
</protein>
<name>A0A089YT97_9PSED</name>